<dbReference type="AlphaFoldDB" id="A0A1N7SFE0"/>
<comment type="caution">
    <text evidence="2">The sequence shown here is derived from an EMBL/GenBank/DDBJ whole genome shotgun (WGS) entry which is preliminary data.</text>
</comment>
<reference evidence="2" key="1">
    <citation type="submission" date="2016-12" db="EMBL/GenBank/DDBJ databases">
        <authorList>
            <person name="Moulin L."/>
        </authorList>
    </citation>
    <scope>NUCLEOTIDE SEQUENCE [LARGE SCALE GENOMIC DNA]</scope>
    <source>
        <strain evidence="2">STM 7183</strain>
    </source>
</reference>
<sequence>MTNDELLYKIDEALSVVEPMLAPTWPNVQSIHRQLMWCRAQISGETSESKQGPLTMGLIATREFEMWGDNPELAALINQIQRAFE</sequence>
<keyword evidence="3" id="KW-1185">Reference proteome</keyword>
<dbReference type="InterPro" id="IPR040818">
    <property type="entry name" value="Tsi6"/>
</dbReference>
<evidence type="ECO:0000313" key="2">
    <source>
        <dbReference type="EMBL" id="SIT46060.1"/>
    </source>
</evidence>
<accession>A0A1N7SFE0</accession>
<evidence type="ECO:0000313" key="3">
    <source>
        <dbReference type="Proteomes" id="UP000195569"/>
    </source>
</evidence>
<dbReference type="OrthoDB" id="9102072at2"/>
<feature type="domain" description="Tsi6" evidence="1">
    <location>
        <begin position="9"/>
        <end position="80"/>
    </location>
</feature>
<protein>
    <recommendedName>
        <fullName evidence="1">Tsi6 domain-containing protein</fullName>
    </recommendedName>
</protein>
<proteinExistence type="predicted"/>
<evidence type="ECO:0000259" key="1">
    <source>
        <dbReference type="Pfam" id="PF18660"/>
    </source>
</evidence>
<dbReference type="EMBL" id="CYGY02000050">
    <property type="protein sequence ID" value="SIT46060.1"/>
    <property type="molecule type" value="Genomic_DNA"/>
</dbReference>
<gene>
    <name evidence="2" type="ORF">BN2476_500019</name>
</gene>
<dbReference type="Pfam" id="PF18660">
    <property type="entry name" value="Tsi6"/>
    <property type="match status" value="1"/>
</dbReference>
<dbReference type="Proteomes" id="UP000195569">
    <property type="component" value="Unassembled WGS sequence"/>
</dbReference>
<organism evidence="2 3">
    <name type="scientific">Paraburkholderia piptadeniae</name>
    <dbReference type="NCBI Taxonomy" id="1701573"/>
    <lineage>
        <taxon>Bacteria</taxon>
        <taxon>Pseudomonadati</taxon>
        <taxon>Pseudomonadota</taxon>
        <taxon>Betaproteobacteria</taxon>
        <taxon>Burkholderiales</taxon>
        <taxon>Burkholderiaceae</taxon>
        <taxon>Paraburkholderia</taxon>
    </lineage>
</organism>
<dbReference type="RefSeq" id="WP_087736911.1">
    <property type="nucleotide sequence ID" value="NZ_CYGY02000050.1"/>
</dbReference>
<name>A0A1N7SFE0_9BURK</name>